<feature type="transmembrane region" description="Helical" evidence="8">
    <location>
        <begin position="7"/>
        <end position="23"/>
    </location>
</feature>
<dbReference type="GO" id="GO:0005886">
    <property type="term" value="C:plasma membrane"/>
    <property type="evidence" value="ECO:0007669"/>
    <property type="project" value="UniProtKB-SubCell"/>
</dbReference>
<dbReference type="GO" id="GO:0055085">
    <property type="term" value="P:transmembrane transport"/>
    <property type="evidence" value="ECO:0007669"/>
    <property type="project" value="TreeGrafter"/>
</dbReference>
<feature type="transmembrane region" description="Helical" evidence="8">
    <location>
        <begin position="242"/>
        <end position="259"/>
    </location>
</feature>
<evidence type="ECO:0000256" key="3">
    <source>
        <dbReference type="ARBA" id="ARBA00022448"/>
    </source>
</evidence>
<keyword evidence="3" id="KW-0813">Transport</keyword>
<comment type="similarity">
    <text evidence="2">Belongs to the autoinducer-2 exporter (AI-2E) (TC 2.A.86) family.</text>
</comment>
<gene>
    <name evidence="9" type="ORF">IAC50_03710</name>
</gene>
<evidence type="ECO:0000256" key="7">
    <source>
        <dbReference type="ARBA" id="ARBA00023136"/>
    </source>
</evidence>
<feature type="transmembrane region" description="Helical" evidence="8">
    <location>
        <begin position="291"/>
        <end position="314"/>
    </location>
</feature>
<keyword evidence="7 8" id="KW-0472">Membrane</keyword>
<reference evidence="9" key="1">
    <citation type="submission" date="2020-10" db="EMBL/GenBank/DDBJ databases">
        <authorList>
            <person name="Gilroy R."/>
        </authorList>
    </citation>
    <scope>NUCLEOTIDE SEQUENCE</scope>
    <source>
        <strain evidence="9">ChiHcec3-6078</strain>
    </source>
</reference>
<feature type="non-terminal residue" evidence="9">
    <location>
        <position position="1"/>
    </location>
</feature>
<dbReference type="Proteomes" id="UP000824090">
    <property type="component" value="Unassembled WGS sequence"/>
</dbReference>
<accession>A0A9D1HZV4</accession>
<feature type="transmembrane region" description="Helical" evidence="8">
    <location>
        <begin position="175"/>
        <end position="197"/>
    </location>
</feature>
<evidence type="ECO:0000256" key="8">
    <source>
        <dbReference type="SAM" id="Phobius"/>
    </source>
</evidence>
<evidence type="ECO:0000256" key="2">
    <source>
        <dbReference type="ARBA" id="ARBA00009773"/>
    </source>
</evidence>
<evidence type="ECO:0000256" key="5">
    <source>
        <dbReference type="ARBA" id="ARBA00022692"/>
    </source>
</evidence>
<dbReference type="InterPro" id="IPR002549">
    <property type="entry name" value="AI-2E-like"/>
</dbReference>
<feature type="transmembrane region" description="Helical" evidence="8">
    <location>
        <begin position="29"/>
        <end position="57"/>
    </location>
</feature>
<dbReference type="PANTHER" id="PTHR21716:SF53">
    <property type="entry name" value="PERMEASE PERM-RELATED"/>
    <property type="match status" value="1"/>
</dbReference>
<dbReference type="Pfam" id="PF01594">
    <property type="entry name" value="AI-2E_transport"/>
    <property type="match status" value="1"/>
</dbReference>
<keyword evidence="6 8" id="KW-1133">Transmembrane helix</keyword>
<dbReference type="PANTHER" id="PTHR21716">
    <property type="entry name" value="TRANSMEMBRANE PROTEIN"/>
    <property type="match status" value="1"/>
</dbReference>
<proteinExistence type="inferred from homology"/>
<evidence type="ECO:0000256" key="4">
    <source>
        <dbReference type="ARBA" id="ARBA00022475"/>
    </source>
</evidence>
<dbReference type="AlphaFoldDB" id="A0A9D1HZV4"/>
<name>A0A9D1HZV4_9FIRM</name>
<protein>
    <submittedName>
        <fullName evidence="9">AI-2E family transporter</fullName>
    </submittedName>
</protein>
<comment type="caution">
    <text evidence="9">The sequence shown here is derived from an EMBL/GenBank/DDBJ whole genome shotgun (WGS) entry which is preliminary data.</text>
</comment>
<dbReference type="EMBL" id="DVMP01000072">
    <property type="protein sequence ID" value="HIU25579.1"/>
    <property type="molecule type" value="Genomic_DNA"/>
</dbReference>
<feature type="transmembrane region" description="Helical" evidence="8">
    <location>
        <begin position="78"/>
        <end position="103"/>
    </location>
</feature>
<sequence>KWGLTAFLVIICSTAFFFAIYRFDAVQKILGICAYILTPFIYGLIMAYLLCPVYNFTVRGTYGLINRMNRGFPKALTVSKAVGTIVALITMFVVVTGVLWMIIPGLIDSIVNIIKILPDSMESLQRWLDGKMVRFPEAQAMLDGWINNFTENATAFVMDRVLPEYSAIATHVSEGVIGVFNVIKNIFVAIIICAYFLNSKDIFAAQIKKIIMASFKETTANEILEGAAFTNKTFGGFINGKIIDSLIVGVICFIVMSLFGWEYSLLISCIIGITNIIPFFGPFIGAIPSALLILMVEPGHCIPFLIFILILQQFDGNILEPKILGDSTGLASFWVLFAVLVGGGLFGSIGMIIGIPIFAVIYAYISRIINKKLEKKGLSTELADYRIDSYRVKKERKKTVFKDMFKIRKRR</sequence>
<keyword evidence="4" id="KW-1003">Cell membrane</keyword>
<feature type="transmembrane region" description="Helical" evidence="8">
    <location>
        <begin position="334"/>
        <end position="365"/>
    </location>
</feature>
<reference evidence="9" key="2">
    <citation type="journal article" date="2021" name="PeerJ">
        <title>Extensive microbial diversity within the chicken gut microbiome revealed by metagenomics and culture.</title>
        <authorList>
            <person name="Gilroy R."/>
            <person name="Ravi A."/>
            <person name="Getino M."/>
            <person name="Pursley I."/>
            <person name="Horton D.L."/>
            <person name="Alikhan N.F."/>
            <person name="Baker D."/>
            <person name="Gharbi K."/>
            <person name="Hall N."/>
            <person name="Watson M."/>
            <person name="Adriaenssens E.M."/>
            <person name="Foster-Nyarko E."/>
            <person name="Jarju S."/>
            <person name="Secka A."/>
            <person name="Antonio M."/>
            <person name="Oren A."/>
            <person name="Chaudhuri R.R."/>
            <person name="La Ragione R."/>
            <person name="Hildebrand F."/>
            <person name="Pallen M.J."/>
        </authorList>
    </citation>
    <scope>NUCLEOTIDE SEQUENCE</scope>
    <source>
        <strain evidence="9">ChiHcec3-6078</strain>
    </source>
</reference>
<feature type="transmembrane region" description="Helical" evidence="8">
    <location>
        <begin position="265"/>
        <end position="284"/>
    </location>
</feature>
<keyword evidence="5 8" id="KW-0812">Transmembrane</keyword>
<evidence type="ECO:0000313" key="9">
    <source>
        <dbReference type="EMBL" id="HIU25579.1"/>
    </source>
</evidence>
<comment type="subcellular location">
    <subcellularLocation>
        <location evidence="1">Cell membrane</location>
        <topology evidence="1">Multi-pass membrane protein</topology>
    </subcellularLocation>
</comment>
<organism evidence="9 10">
    <name type="scientific">Candidatus Allocopromorpha excrementigallinarum</name>
    <dbReference type="NCBI Taxonomy" id="2840742"/>
    <lineage>
        <taxon>Bacteria</taxon>
        <taxon>Bacillati</taxon>
        <taxon>Bacillota</taxon>
        <taxon>Clostridia</taxon>
        <taxon>Eubacteriales</taxon>
        <taxon>Eubacteriaceae</taxon>
        <taxon>Eubacteriaceae incertae sedis</taxon>
        <taxon>Candidatus Allocopromorpha</taxon>
    </lineage>
</organism>
<evidence type="ECO:0000313" key="10">
    <source>
        <dbReference type="Proteomes" id="UP000824090"/>
    </source>
</evidence>
<evidence type="ECO:0000256" key="1">
    <source>
        <dbReference type="ARBA" id="ARBA00004651"/>
    </source>
</evidence>
<evidence type="ECO:0000256" key="6">
    <source>
        <dbReference type="ARBA" id="ARBA00022989"/>
    </source>
</evidence>